<name>A0A316VE30_9BASI</name>
<dbReference type="EMBL" id="KZ819603">
    <property type="protein sequence ID" value="PWN35760.1"/>
    <property type="molecule type" value="Genomic_DNA"/>
</dbReference>
<dbReference type="Proteomes" id="UP000245771">
    <property type="component" value="Unassembled WGS sequence"/>
</dbReference>
<protein>
    <submittedName>
        <fullName evidence="2">Uncharacterized protein</fullName>
    </submittedName>
</protein>
<dbReference type="InParanoid" id="A0A316VE30"/>
<dbReference type="STRING" id="1280837.A0A316VE30"/>
<evidence type="ECO:0000313" key="2">
    <source>
        <dbReference type="EMBL" id="PWN35760.1"/>
    </source>
</evidence>
<dbReference type="OrthoDB" id="3360643at2759"/>
<sequence>MKTITSLASFVALGSALFAKSASADQHFVNFYEIYNVLSVTGQLEVPTKDLSGTPYLWPGLQPYNNQGVLQPVLDGRNKGWFFGNNYVGKPSEPYGGGVGAPLGSTLSYVMRNSNDGKNNWYSEVSNENGDKASYTYELGLTMTQAIFDCELYDVDWNFGDVIFKNIEIIASGSDLSWCNDHPYSSSVNYKVDGVTSSKGDNTVSCKIEKITLSPPS</sequence>
<evidence type="ECO:0000256" key="1">
    <source>
        <dbReference type="SAM" id="SignalP"/>
    </source>
</evidence>
<dbReference type="RefSeq" id="XP_025356062.1">
    <property type="nucleotide sequence ID" value="XM_025501404.1"/>
</dbReference>
<evidence type="ECO:0000313" key="3">
    <source>
        <dbReference type="Proteomes" id="UP000245771"/>
    </source>
</evidence>
<reference evidence="2 3" key="1">
    <citation type="journal article" date="2018" name="Mol. Biol. Evol.">
        <title>Broad Genomic Sampling Reveals a Smut Pathogenic Ancestry of the Fungal Clade Ustilaginomycotina.</title>
        <authorList>
            <person name="Kijpornyongpan T."/>
            <person name="Mondo S.J."/>
            <person name="Barry K."/>
            <person name="Sandor L."/>
            <person name="Lee J."/>
            <person name="Lipzen A."/>
            <person name="Pangilinan J."/>
            <person name="LaButti K."/>
            <person name="Hainaut M."/>
            <person name="Henrissat B."/>
            <person name="Grigoriev I.V."/>
            <person name="Spatafora J.W."/>
            <person name="Aime M.C."/>
        </authorList>
    </citation>
    <scope>NUCLEOTIDE SEQUENCE [LARGE SCALE GENOMIC DNA]</scope>
    <source>
        <strain evidence="2 3">MCA 3882</strain>
    </source>
</reference>
<dbReference type="AlphaFoldDB" id="A0A316VE30"/>
<proteinExistence type="predicted"/>
<feature type="signal peptide" evidence="1">
    <location>
        <begin position="1"/>
        <end position="24"/>
    </location>
</feature>
<keyword evidence="1" id="KW-0732">Signal</keyword>
<dbReference type="GeneID" id="37023185"/>
<keyword evidence="3" id="KW-1185">Reference proteome</keyword>
<gene>
    <name evidence="2" type="ORF">FA14DRAFT_184730</name>
</gene>
<accession>A0A316VE30</accession>
<feature type="chain" id="PRO_5016463463" evidence="1">
    <location>
        <begin position="25"/>
        <end position="217"/>
    </location>
</feature>
<organism evidence="2 3">
    <name type="scientific">Meira miltonrushii</name>
    <dbReference type="NCBI Taxonomy" id="1280837"/>
    <lineage>
        <taxon>Eukaryota</taxon>
        <taxon>Fungi</taxon>
        <taxon>Dikarya</taxon>
        <taxon>Basidiomycota</taxon>
        <taxon>Ustilaginomycotina</taxon>
        <taxon>Exobasidiomycetes</taxon>
        <taxon>Exobasidiales</taxon>
        <taxon>Brachybasidiaceae</taxon>
        <taxon>Meira</taxon>
    </lineage>
</organism>